<keyword evidence="2" id="KW-1185">Reference proteome</keyword>
<evidence type="ECO:0000313" key="2">
    <source>
        <dbReference type="Proteomes" id="UP000742417"/>
    </source>
</evidence>
<dbReference type="EMBL" id="JAENJO010000003">
    <property type="protein sequence ID" value="KAG8203539.1"/>
    <property type="molecule type" value="Genomic_DNA"/>
</dbReference>
<dbReference type="Proteomes" id="UP000742417">
    <property type="component" value="Unassembled WGS sequence"/>
</dbReference>
<name>A0ACB7FQ56_9ASCO</name>
<reference evidence="1" key="1">
    <citation type="submission" date="2020-12" db="EMBL/GenBank/DDBJ databases">
        <title>Draft Genome of Candida africana.</title>
        <authorList>
            <person name="Ayanbimpe G.M."/>
            <person name="Enweani I.B."/>
            <person name="Aguiyi J.C."/>
            <person name="Nnadi U.P."/>
            <person name="Izam Y."/>
            <person name="Ubani A."/>
            <person name="Ngene A.C."/>
        </authorList>
    </citation>
    <scope>NUCLEOTIDE SEQUENCE</scope>
    <source>
        <strain evidence="1">CEC4854</strain>
    </source>
</reference>
<comment type="caution">
    <text evidence="1">The sequence shown here is derived from an EMBL/GenBank/DDBJ whole genome shotgun (WGS) entry which is preliminary data.</text>
</comment>
<organism evidence="1 2">
    <name type="scientific">Candida africana</name>
    <dbReference type="NCBI Taxonomy" id="241526"/>
    <lineage>
        <taxon>Eukaryota</taxon>
        <taxon>Fungi</taxon>
        <taxon>Dikarya</taxon>
        <taxon>Ascomycota</taxon>
        <taxon>Saccharomycotina</taxon>
        <taxon>Pichiomycetes</taxon>
        <taxon>Debaryomycetaceae</taxon>
        <taxon>Candida/Lodderomyces clade</taxon>
        <taxon>Candida</taxon>
    </lineage>
</organism>
<proteinExistence type="predicted"/>
<evidence type="ECO:0000313" key="1">
    <source>
        <dbReference type="EMBL" id="KAG8203539.1"/>
    </source>
</evidence>
<protein>
    <submittedName>
        <fullName evidence="1">MNN14</fullName>
    </submittedName>
</protein>
<accession>A0ACB7FQ56</accession>
<feature type="non-terminal residue" evidence="1">
    <location>
        <position position="1"/>
    </location>
</feature>
<sequence>MGLLSIPYQSKSKLWIAIFLVVWSLISMHFIWQSQANSGLILKNELSLTSSIPHEFEMLIDTNYPKFKPTLGHSGSQTYLNLFKNQDRNAAIFTILKNFDLEQRCQLYFKNVKNDKLIVDPDHDFKFDRFDYLNWDEYRDESIKRLKGDNDEFVATSSDLDTIKKNFDKAKSRIASDLQLLHDYFSHIKIYNQCYIDRNTSFIKKQHELIDGLNWKTSFKRSSFLSGKQIVTEQQMYPWLSQKSPEYNCLATGQTTKFAANKNSFLNTLKNNLNGKGIVMTIADAHIDYCIRLIHLLRYLKNTLPIQIIYTSNDLSAESKSQLHQASVSDFDGLPQQNITLINVTPAIKPQYLHKFNEFGNKILAILFNTFEEMIFIDADAILIENPEKFFQLTKYKNSGALFFRDRNTSEYRPDHDIEMFLKLMNSQYDEIIFGLLQITEKTMSIPLFDRKISHVMESGLVLLNRKVHFSQPLIMANMNFFEPIRERVYGDKEMFWLSLSIIGDENYQFNSHPAAAIGQLTTYQERVKTFENPPSSFKSQEICANHPAHISDEDNHTLLWFNSGFQFCNQLEKVNYEDEFSHKERYSQFDTIDKFKTFWQSSLVIESAIIPPENTNSNGGDGYEPSVSWKHMEPYCAGYTWCAYSSIGNGDQANDRGLVINYSPEEIEHFKKLGEIWMRGYNYL</sequence>
<gene>
    <name evidence="1" type="primary">MNN14</name>
    <name evidence="1" type="ORF">GWM34_01679</name>
</gene>